<proteinExistence type="predicted"/>
<dbReference type="Proteomes" id="UP000574332">
    <property type="component" value="Unassembled WGS sequence"/>
</dbReference>
<dbReference type="InterPro" id="IPR034139">
    <property type="entry name" value="TOPRIM_OLD"/>
</dbReference>
<organism evidence="3 4">
    <name type="scientific">Macellibacteroides fermentans</name>
    <dbReference type="NCBI Taxonomy" id="879969"/>
    <lineage>
        <taxon>Bacteria</taxon>
        <taxon>Pseudomonadati</taxon>
        <taxon>Bacteroidota</taxon>
        <taxon>Bacteroidia</taxon>
        <taxon>Bacteroidales</taxon>
        <taxon>Porphyromonadaceae</taxon>
        <taxon>Macellibacteroides</taxon>
    </lineage>
</organism>
<dbReference type="GO" id="GO:0004519">
    <property type="term" value="F:endonuclease activity"/>
    <property type="evidence" value="ECO:0007669"/>
    <property type="project" value="UniProtKB-KW"/>
</dbReference>
<dbReference type="Pfam" id="PF13175">
    <property type="entry name" value="AAA_15"/>
    <property type="match status" value="1"/>
</dbReference>
<name>A0A8E2D936_9PORP</name>
<gene>
    <name evidence="3" type="ORF">F5613_003132</name>
</gene>
<dbReference type="PANTHER" id="PTHR43581:SF4">
    <property type="entry name" value="ATP_GTP PHOSPHATASE"/>
    <property type="match status" value="1"/>
</dbReference>
<evidence type="ECO:0000313" key="4">
    <source>
        <dbReference type="Proteomes" id="UP000574332"/>
    </source>
</evidence>
<dbReference type="InterPro" id="IPR041685">
    <property type="entry name" value="AAA_GajA/Old/RecF-like"/>
</dbReference>
<keyword evidence="3" id="KW-0540">Nuclease</keyword>
<feature type="domain" description="OLD protein-like TOPRIM" evidence="2">
    <location>
        <begin position="395"/>
        <end position="469"/>
    </location>
</feature>
<dbReference type="InterPro" id="IPR027417">
    <property type="entry name" value="P-loop_NTPase"/>
</dbReference>
<dbReference type="Gene3D" id="3.40.50.300">
    <property type="entry name" value="P-loop containing nucleotide triphosphate hydrolases"/>
    <property type="match status" value="1"/>
</dbReference>
<evidence type="ECO:0000259" key="1">
    <source>
        <dbReference type="Pfam" id="PF13175"/>
    </source>
</evidence>
<keyword evidence="3" id="KW-0255">Endonuclease</keyword>
<dbReference type="EMBL" id="JACCCY010000006">
    <property type="protein sequence ID" value="NYI50964.1"/>
    <property type="molecule type" value="Genomic_DNA"/>
</dbReference>
<reference evidence="3 4" key="1">
    <citation type="submission" date="2020-07" db="EMBL/GenBank/DDBJ databases">
        <title>Genomic Encyclopedia of Type Strains, Phase IV (KMG-IV): sequencing the most valuable type-strain genomes for metagenomic binning, comparative biology and taxonomic classification.</title>
        <authorList>
            <person name="Goeker M."/>
        </authorList>
    </citation>
    <scope>NUCLEOTIDE SEQUENCE [LARGE SCALE GENOMIC DNA]</scope>
    <source>
        <strain evidence="3 4">DSM 23697</strain>
    </source>
</reference>
<dbReference type="CDD" id="cd01026">
    <property type="entry name" value="TOPRIM_OLD"/>
    <property type="match status" value="1"/>
</dbReference>
<feature type="domain" description="Endonuclease GajA/Old nuclease/RecF-like AAA" evidence="1">
    <location>
        <begin position="178"/>
        <end position="346"/>
    </location>
</feature>
<accession>A0A8E2D936</accession>
<protein>
    <submittedName>
        <fullName evidence="3">Putative ATP-dependent endonuclease of OLD family</fullName>
    </submittedName>
</protein>
<evidence type="ECO:0000313" key="3">
    <source>
        <dbReference type="EMBL" id="NYI50964.1"/>
    </source>
</evidence>
<dbReference type="Pfam" id="PF20469">
    <property type="entry name" value="OLD-like_TOPRIM"/>
    <property type="match status" value="1"/>
</dbReference>
<dbReference type="PANTHER" id="PTHR43581">
    <property type="entry name" value="ATP/GTP PHOSPHATASE"/>
    <property type="match status" value="1"/>
</dbReference>
<comment type="caution">
    <text evidence="3">The sequence shown here is derived from an EMBL/GenBank/DDBJ whole genome shotgun (WGS) entry which is preliminary data.</text>
</comment>
<evidence type="ECO:0000259" key="2">
    <source>
        <dbReference type="Pfam" id="PF20469"/>
    </source>
</evidence>
<keyword evidence="3" id="KW-0378">Hydrolase</keyword>
<dbReference type="InterPro" id="IPR051396">
    <property type="entry name" value="Bact_Antivir_Def_Nuclease"/>
</dbReference>
<dbReference type="AlphaFoldDB" id="A0A8E2D936"/>
<sequence>MYIEKFIIKNFRGIADLALHFSKGLNVLIGENNSSKTAIIDALRICLSYGNQKRDIYISYPDFHIEKTEISDTLNDIEFHLHFKIEDPAEAGWFNDLLSVQEDGTQDLQLHFRYYLDEEERIRYKVWGGTNEGQAIAPEILFLLYHVHLDALRDAENHLRPIRGNRLGQLYANIQIDPNAETDKEKKKEIAKKVREAVDSDTDWTQHIGKGKEKINEHLRETSFASKQQQVEILFLPFDFNRLVDNLKIQMPIYTDELLEGDSSKQKHFELYQNGLGYNNLIYTATVLGDLKQRKELNKESYAALLIEEPEAHLHPQLQNLFFKYLNKLDTEQGFQIFISSHSPTITAKSDLKSVVVLQNQDNKVSALSLDKSGLSGDNRKYLHKFLDVTKSQLFFSNGVILVEGISESLLLPIFSKIMEENGKYDIESAGVELVNLNGVAFSHFANLFNNDDNDKNLKTRCSLITDDDRDKETDEIASRAKVASELERKNLKVFLAEQTFEFELFIAGNKDILIEIFKEMHPVAAGRIIENADVKIHATNFLEKVISNKAKSELAHRLAVKLASDENARNAFVVPTYLQNAIKYATKGE</sequence>
<keyword evidence="4" id="KW-1185">Reference proteome</keyword>
<dbReference type="SUPFAM" id="SSF52540">
    <property type="entry name" value="P-loop containing nucleoside triphosphate hydrolases"/>
    <property type="match status" value="1"/>
</dbReference>
<dbReference type="RefSeq" id="WP_179400368.1">
    <property type="nucleotide sequence ID" value="NZ_JACCCY010000006.1"/>
</dbReference>